<comment type="subcellular location">
    <subcellularLocation>
        <location evidence="1">Membrane</location>
        <topology evidence="1">Single-pass membrane protein</topology>
    </subcellularLocation>
</comment>
<dbReference type="InterPro" id="IPR051221">
    <property type="entry name" value="LDLR-related"/>
</dbReference>
<dbReference type="GO" id="GO:0006898">
    <property type="term" value="P:receptor-mediated endocytosis"/>
    <property type="evidence" value="ECO:0007669"/>
    <property type="project" value="TreeGrafter"/>
</dbReference>
<evidence type="ECO:0000256" key="8">
    <source>
        <dbReference type="ARBA" id="ARBA00023180"/>
    </source>
</evidence>
<accession>A0A6A0HAD9</accession>
<dbReference type="InterPro" id="IPR002172">
    <property type="entry name" value="LDrepeatLR_classA_rpt"/>
</dbReference>
<dbReference type="PROSITE" id="PS01209">
    <property type="entry name" value="LDLRA_1"/>
    <property type="match status" value="1"/>
</dbReference>
<feature type="disulfide bond" evidence="9">
    <location>
        <begin position="12"/>
        <end position="27"/>
    </location>
</feature>
<keyword evidence="2" id="KW-0812">Transmembrane</keyword>
<dbReference type="InterPro" id="IPR023415">
    <property type="entry name" value="LDLR_class-A_CS"/>
</dbReference>
<evidence type="ECO:0000256" key="9">
    <source>
        <dbReference type="PROSITE-ProRule" id="PRU00124"/>
    </source>
</evidence>
<reference evidence="10" key="3">
    <citation type="submission" date="2019-06" db="EMBL/GenBank/DDBJ databases">
        <authorList>
            <person name="Poynton C."/>
            <person name="Hasenbein S."/>
            <person name="Benoit J.B."/>
            <person name="Sepulveda M.S."/>
            <person name="Poelchau M.F."/>
            <person name="Murali S.C."/>
            <person name="Chen S."/>
            <person name="Glastad K.M."/>
            <person name="Werren J.H."/>
            <person name="Vineis J.H."/>
            <person name="Bowen J.L."/>
            <person name="Friedrich M."/>
            <person name="Jones J."/>
            <person name="Robertson H.M."/>
            <person name="Feyereisen R."/>
            <person name="Mechler-Hickson A."/>
            <person name="Mathers N."/>
            <person name="Lee C.E."/>
            <person name="Colbourne J.K."/>
            <person name="Biales A."/>
            <person name="Johnston J.S."/>
            <person name="Wellborn G.A."/>
            <person name="Rosendale A.J."/>
            <person name="Cridge A.G."/>
            <person name="Munoz-Torres M.C."/>
            <person name="Bain P.A."/>
            <person name="Manny A.R."/>
            <person name="Major K.M."/>
            <person name="Lambert F.N."/>
            <person name="Vulpe C.D."/>
            <person name="Tuck P."/>
            <person name="Blalock B.J."/>
            <person name="Lin Y.-Y."/>
            <person name="Smith M.E."/>
            <person name="Ochoa-Acuna H."/>
            <person name="Chen M.-J.M."/>
            <person name="Childers C.P."/>
            <person name="Qu J."/>
            <person name="Dugan S."/>
            <person name="Lee S.L."/>
            <person name="Chao H."/>
            <person name="Dinh H."/>
            <person name="Han Y."/>
            <person name="Doddapaneni H."/>
            <person name="Worley K.C."/>
            <person name="Muzny D.M."/>
            <person name="Gibbs R.A."/>
            <person name="Richards S."/>
        </authorList>
    </citation>
    <scope>NUCLEOTIDE SEQUENCE</scope>
    <source>
        <strain evidence="10">HAZT.00-mixed</strain>
        <tissue evidence="10">Whole organism</tissue>
    </source>
</reference>
<dbReference type="Pfam" id="PF00057">
    <property type="entry name" value="Ldl_recept_a"/>
    <property type="match status" value="2"/>
</dbReference>
<keyword evidence="8" id="KW-0325">Glycoprotein</keyword>
<keyword evidence="5" id="KW-0472">Membrane</keyword>
<feature type="disulfide bond" evidence="9">
    <location>
        <begin position="65"/>
        <end position="80"/>
    </location>
</feature>
<dbReference type="PRINTS" id="PR00261">
    <property type="entry name" value="LDLRECEPTOR"/>
</dbReference>
<reference evidence="10" key="1">
    <citation type="submission" date="2014-08" db="EMBL/GenBank/DDBJ databases">
        <authorList>
            <person name="Murali S."/>
            <person name="Richards S."/>
            <person name="Bandaranaike D."/>
            <person name="Bellair M."/>
            <person name="Blankenburg K."/>
            <person name="Chao H."/>
            <person name="Dinh H."/>
            <person name="Doddapaneni H."/>
            <person name="Dugan-Rocha S."/>
            <person name="Elkadiri S."/>
            <person name="Gnanaolivu R."/>
            <person name="Hughes D."/>
            <person name="Lee S."/>
            <person name="Li M."/>
            <person name="Ming W."/>
            <person name="Munidasa M."/>
            <person name="Muniz J."/>
            <person name="Nguyen L."/>
            <person name="Osuji N."/>
            <person name="Pu L.-L."/>
            <person name="Puazo M."/>
            <person name="Skinner E."/>
            <person name="Qu C."/>
            <person name="Quiroz J."/>
            <person name="Raj R."/>
            <person name="Weissenberger G."/>
            <person name="Xin Y."/>
            <person name="Zou X."/>
            <person name="Han Y."/>
            <person name="Worley K."/>
            <person name="Muzny D."/>
            <person name="Gibbs R."/>
        </authorList>
    </citation>
    <scope>NUCLEOTIDE SEQUENCE</scope>
    <source>
        <strain evidence="10">HAZT.00-mixed</strain>
        <tissue evidence="10">Whole organism</tissue>
    </source>
</reference>
<name>A0A6A0HAD9_HYAAZ</name>
<comment type="caution">
    <text evidence="10">The sequence shown here is derived from an EMBL/GenBank/DDBJ whole genome shotgun (WGS) entry which is preliminary data.</text>
</comment>
<gene>
    <name evidence="10" type="ORF">HAZT_HAZT010232</name>
</gene>
<organism evidence="10">
    <name type="scientific">Hyalella azteca</name>
    <name type="common">Amphipod</name>
    <dbReference type="NCBI Taxonomy" id="294128"/>
    <lineage>
        <taxon>Eukaryota</taxon>
        <taxon>Metazoa</taxon>
        <taxon>Ecdysozoa</taxon>
        <taxon>Arthropoda</taxon>
        <taxon>Crustacea</taxon>
        <taxon>Multicrustacea</taxon>
        <taxon>Malacostraca</taxon>
        <taxon>Eumalacostraca</taxon>
        <taxon>Peracarida</taxon>
        <taxon>Amphipoda</taxon>
        <taxon>Senticaudata</taxon>
        <taxon>Talitrida</taxon>
        <taxon>Talitroidea</taxon>
        <taxon>Hyalellidae</taxon>
        <taxon>Hyalella</taxon>
    </lineage>
</organism>
<keyword evidence="3" id="KW-0677">Repeat</keyword>
<evidence type="ECO:0000256" key="2">
    <source>
        <dbReference type="ARBA" id="ARBA00022692"/>
    </source>
</evidence>
<evidence type="ECO:0000256" key="5">
    <source>
        <dbReference type="ARBA" id="ARBA00023136"/>
    </source>
</evidence>
<dbReference type="SUPFAM" id="SSF57424">
    <property type="entry name" value="LDL receptor-like module"/>
    <property type="match status" value="2"/>
</dbReference>
<sequence length="92" mass="10025">MGGECIRRTELCDGYDDCDNGEDEEFCDTIKPVQPPGPVVPPGPCQASEFQCVRDASCIPADLRCDSRPDCRDNSDEIDCPCSYCVASDIIT</sequence>
<dbReference type="PANTHER" id="PTHR22722:SF14">
    <property type="entry name" value="MEGALIN, ISOFORM A"/>
    <property type="match status" value="1"/>
</dbReference>
<dbReference type="Gene3D" id="4.10.400.10">
    <property type="entry name" value="Low-density Lipoprotein Receptor"/>
    <property type="match status" value="1"/>
</dbReference>
<dbReference type="AlphaFoldDB" id="A0A6A0HAD9"/>
<dbReference type="GO" id="GO:0016324">
    <property type="term" value="C:apical plasma membrane"/>
    <property type="evidence" value="ECO:0007669"/>
    <property type="project" value="TreeGrafter"/>
</dbReference>
<dbReference type="GO" id="GO:0043235">
    <property type="term" value="C:receptor complex"/>
    <property type="evidence" value="ECO:0007669"/>
    <property type="project" value="TreeGrafter"/>
</dbReference>
<evidence type="ECO:0000313" key="10">
    <source>
        <dbReference type="EMBL" id="KAA0202733.1"/>
    </source>
</evidence>
<keyword evidence="7" id="KW-0675">Receptor</keyword>
<dbReference type="Gene3D" id="2.40.128.620">
    <property type="match status" value="1"/>
</dbReference>
<reference evidence="10" key="2">
    <citation type="journal article" date="2018" name="Environ. Sci. Technol.">
        <title>The Toxicogenome of Hyalella azteca: A Model for Sediment Ecotoxicology and Evolutionary Toxicology.</title>
        <authorList>
            <person name="Poynton H.C."/>
            <person name="Hasenbein S."/>
            <person name="Benoit J.B."/>
            <person name="Sepulveda M.S."/>
            <person name="Poelchau M.F."/>
            <person name="Hughes D.S.T."/>
            <person name="Murali S.C."/>
            <person name="Chen S."/>
            <person name="Glastad K.M."/>
            <person name="Goodisman M.A.D."/>
            <person name="Werren J.H."/>
            <person name="Vineis J.H."/>
            <person name="Bowen J.L."/>
            <person name="Friedrich M."/>
            <person name="Jones J."/>
            <person name="Robertson H.M."/>
            <person name="Feyereisen R."/>
            <person name="Mechler-Hickson A."/>
            <person name="Mathers N."/>
            <person name="Lee C.E."/>
            <person name="Colbourne J.K."/>
            <person name="Biales A."/>
            <person name="Johnston J.S."/>
            <person name="Wellborn G.A."/>
            <person name="Rosendale A.J."/>
            <person name="Cridge A.G."/>
            <person name="Munoz-Torres M.C."/>
            <person name="Bain P.A."/>
            <person name="Manny A.R."/>
            <person name="Major K.M."/>
            <person name="Lambert F.N."/>
            <person name="Vulpe C.D."/>
            <person name="Tuck P."/>
            <person name="Blalock B.J."/>
            <person name="Lin Y.Y."/>
            <person name="Smith M.E."/>
            <person name="Ochoa-Acuna H."/>
            <person name="Chen M.M."/>
            <person name="Childers C.P."/>
            <person name="Qu J."/>
            <person name="Dugan S."/>
            <person name="Lee S.L."/>
            <person name="Chao H."/>
            <person name="Dinh H."/>
            <person name="Han Y."/>
            <person name="Doddapaneni H."/>
            <person name="Worley K.C."/>
            <person name="Muzny D.M."/>
            <person name="Gibbs R.A."/>
            <person name="Richards S."/>
        </authorList>
    </citation>
    <scope>NUCLEOTIDE SEQUENCE</scope>
    <source>
        <strain evidence="10">HAZT.00-mixed</strain>
        <tissue evidence="10">Whole organism</tissue>
    </source>
</reference>
<dbReference type="CDD" id="cd00112">
    <property type="entry name" value="LDLa"/>
    <property type="match status" value="1"/>
</dbReference>
<evidence type="ECO:0000256" key="7">
    <source>
        <dbReference type="ARBA" id="ARBA00023170"/>
    </source>
</evidence>
<dbReference type="Proteomes" id="UP000711488">
    <property type="component" value="Unassembled WGS sequence"/>
</dbReference>
<comment type="caution">
    <text evidence="9">Lacks conserved residue(s) required for the propagation of feature annotation.</text>
</comment>
<protein>
    <submittedName>
        <fullName evidence="10">Uncharacterized protein</fullName>
    </submittedName>
</protein>
<keyword evidence="4" id="KW-1133">Transmembrane helix</keyword>
<dbReference type="PROSITE" id="PS50068">
    <property type="entry name" value="LDLRA_2"/>
    <property type="match status" value="2"/>
</dbReference>
<keyword evidence="6 9" id="KW-1015">Disulfide bond</keyword>
<dbReference type="SMART" id="SM00192">
    <property type="entry name" value="LDLa"/>
    <property type="match status" value="2"/>
</dbReference>
<dbReference type="PANTHER" id="PTHR22722">
    <property type="entry name" value="LOW-DENSITY LIPOPROTEIN RECEPTOR-RELATED PROTEIN 2-RELATED"/>
    <property type="match status" value="1"/>
</dbReference>
<dbReference type="EMBL" id="JQDR03003122">
    <property type="protein sequence ID" value="KAA0202733.1"/>
    <property type="molecule type" value="Genomic_DNA"/>
</dbReference>
<evidence type="ECO:0000256" key="6">
    <source>
        <dbReference type="ARBA" id="ARBA00023157"/>
    </source>
</evidence>
<dbReference type="GO" id="GO:0042562">
    <property type="term" value="F:hormone binding"/>
    <property type="evidence" value="ECO:0007669"/>
    <property type="project" value="TreeGrafter"/>
</dbReference>
<dbReference type="InterPro" id="IPR036055">
    <property type="entry name" value="LDL_receptor-like_sf"/>
</dbReference>
<proteinExistence type="predicted"/>
<evidence type="ECO:0000256" key="4">
    <source>
        <dbReference type="ARBA" id="ARBA00022989"/>
    </source>
</evidence>
<evidence type="ECO:0000256" key="3">
    <source>
        <dbReference type="ARBA" id="ARBA00022737"/>
    </source>
</evidence>
<evidence type="ECO:0000256" key="1">
    <source>
        <dbReference type="ARBA" id="ARBA00004167"/>
    </source>
</evidence>